<dbReference type="PANTHER" id="PTHR34448:SF3">
    <property type="entry name" value="AMINOPEPTIDASE AMPS"/>
    <property type="match status" value="1"/>
</dbReference>
<dbReference type="AlphaFoldDB" id="A0A1M6CRP3"/>
<dbReference type="OrthoDB" id="9803993at2"/>
<evidence type="ECO:0000256" key="9">
    <source>
        <dbReference type="ARBA" id="ARBA00023049"/>
    </source>
</evidence>
<dbReference type="PRINTS" id="PR00919">
    <property type="entry name" value="THERMOPTASE"/>
</dbReference>
<dbReference type="PANTHER" id="PTHR34448">
    <property type="entry name" value="AMINOPEPTIDASE"/>
    <property type="match status" value="1"/>
</dbReference>
<comment type="similarity">
    <text evidence="4">Belongs to the peptidase M29 family.</text>
</comment>
<evidence type="ECO:0000256" key="4">
    <source>
        <dbReference type="ARBA" id="ARBA00008236"/>
    </source>
</evidence>
<evidence type="ECO:0000313" key="10">
    <source>
        <dbReference type="EMBL" id="SHI63629.1"/>
    </source>
</evidence>
<reference evidence="10 11" key="1">
    <citation type="submission" date="2016-11" db="EMBL/GenBank/DDBJ databases">
        <authorList>
            <person name="Jaros S."/>
            <person name="Januszkiewicz K."/>
            <person name="Wedrychowicz H."/>
        </authorList>
    </citation>
    <scope>NUCLEOTIDE SEQUENCE [LARGE SCALE GENOMIC DNA]</scope>
    <source>
        <strain evidence="10 11">DSM 21864</strain>
    </source>
</reference>
<keyword evidence="11" id="KW-1185">Reference proteome</keyword>
<evidence type="ECO:0000256" key="5">
    <source>
        <dbReference type="ARBA" id="ARBA00022438"/>
    </source>
</evidence>
<keyword evidence="9" id="KW-0482">Metalloprotease</keyword>
<keyword evidence="8" id="KW-0378">Hydrolase</keyword>
<name>A0A1M6CRP3_9CLOT</name>
<dbReference type="Gene3D" id="3.40.1830.10">
    <property type="entry name" value="Thermophilic metalloprotease (M29)"/>
    <property type="match status" value="1"/>
</dbReference>
<organism evidence="10 11">
    <name type="scientific">Clostridium amylolyticum</name>
    <dbReference type="NCBI Taxonomy" id="1121298"/>
    <lineage>
        <taxon>Bacteria</taxon>
        <taxon>Bacillati</taxon>
        <taxon>Bacillota</taxon>
        <taxon>Clostridia</taxon>
        <taxon>Eubacteriales</taxon>
        <taxon>Clostridiaceae</taxon>
        <taxon>Clostridium</taxon>
    </lineage>
</organism>
<dbReference type="RefSeq" id="WP_073004586.1">
    <property type="nucleotide sequence ID" value="NZ_FQZO01000001.1"/>
</dbReference>
<dbReference type="InterPro" id="IPR000787">
    <property type="entry name" value="Peptidase_M29"/>
</dbReference>
<evidence type="ECO:0000256" key="1">
    <source>
        <dbReference type="ARBA" id="ARBA00001941"/>
    </source>
</evidence>
<protein>
    <submittedName>
        <fullName evidence="10">Aminopeptidase II. Metallo peptidase. MEROPS family M29</fullName>
    </submittedName>
</protein>
<keyword evidence="5 10" id="KW-0031">Aminopeptidase</keyword>
<evidence type="ECO:0000256" key="3">
    <source>
        <dbReference type="ARBA" id="ARBA00001947"/>
    </source>
</evidence>
<dbReference type="GO" id="GO:0046872">
    <property type="term" value="F:metal ion binding"/>
    <property type="evidence" value="ECO:0007669"/>
    <property type="project" value="UniProtKB-KW"/>
</dbReference>
<proteinExistence type="inferred from homology"/>
<dbReference type="EMBL" id="FQZO01000001">
    <property type="protein sequence ID" value="SHI63629.1"/>
    <property type="molecule type" value="Genomic_DNA"/>
</dbReference>
<dbReference type="InterPro" id="IPR035097">
    <property type="entry name" value="M29_N-terminal"/>
</dbReference>
<evidence type="ECO:0000256" key="6">
    <source>
        <dbReference type="ARBA" id="ARBA00022670"/>
    </source>
</evidence>
<evidence type="ECO:0000256" key="7">
    <source>
        <dbReference type="ARBA" id="ARBA00022723"/>
    </source>
</evidence>
<dbReference type="Pfam" id="PF02073">
    <property type="entry name" value="Peptidase_M29"/>
    <property type="match status" value="1"/>
</dbReference>
<evidence type="ECO:0000313" key="11">
    <source>
        <dbReference type="Proteomes" id="UP000184080"/>
    </source>
</evidence>
<dbReference type="GO" id="GO:0006508">
    <property type="term" value="P:proteolysis"/>
    <property type="evidence" value="ECO:0007669"/>
    <property type="project" value="UniProtKB-KW"/>
</dbReference>
<comment type="cofactor">
    <cofactor evidence="1">
        <name>Co(2+)</name>
        <dbReference type="ChEBI" id="CHEBI:48828"/>
    </cofactor>
</comment>
<dbReference type="SUPFAM" id="SSF144052">
    <property type="entry name" value="Thermophilic metalloprotease-like"/>
    <property type="match status" value="1"/>
</dbReference>
<evidence type="ECO:0000256" key="2">
    <source>
        <dbReference type="ARBA" id="ARBA00001946"/>
    </source>
</evidence>
<sequence length="410" mass="46287">MKDDEILKKYARLAVKTGVNVQKNQTLVIMSPIECAYFARMISEIAYEEGAKDVVIHWNDELFTKIRFMKAPDEVFDEVPNWIVDSYLHYAKQGACFLSISASDPELMKEVDAKRIGRAQKARQKALKEFNERLMSNKNCWSIVSIPTSAWAAKVFPDVSRDEAVEKLWDSIFKIVRVDKEDPVVAWDEHKKNLKKAMDFLNTNKLKSLHYKNSKGTDLNIMLPDHHLWMGGADYSADGTEFIANMPTEEVFTMPKKTGVDGIVYSSKPLNYGGNLIDNFSITFKDGKVVDYTAEKGYDTLKNIIETDEGSHYLGEVALVPFDSPISNSGVVFYNTLYDENASCHLALGRAYTLCLEAGDTMTEKELEDAGANNSLTHVDFMIGTSDLDIMGITHDNKEIQIFKNGNWAF</sequence>
<dbReference type="InterPro" id="IPR052170">
    <property type="entry name" value="M29_Exopeptidase"/>
</dbReference>
<comment type="cofactor">
    <cofactor evidence="3">
        <name>Zn(2+)</name>
        <dbReference type="ChEBI" id="CHEBI:29105"/>
    </cofactor>
</comment>
<dbReference type="GO" id="GO:0008237">
    <property type="term" value="F:metallopeptidase activity"/>
    <property type="evidence" value="ECO:0007669"/>
    <property type="project" value="UniProtKB-KW"/>
</dbReference>
<dbReference type="Proteomes" id="UP000184080">
    <property type="component" value="Unassembled WGS sequence"/>
</dbReference>
<comment type="cofactor">
    <cofactor evidence="2">
        <name>Mg(2+)</name>
        <dbReference type="ChEBI" id="CHEBI:18420"/>
    </cofactor>
</comment>
<keyword evidence="6" id="KW-0645">Protease</keyword>
<keyword evidence="7" id="KW-0479">Metal-binding</keyword>
<accession>A0A1M6CRP3</accession>
<dbReference type="GO" id="GO:0004177">
    <property type="term" value="F:aminopeptidase activity"/>
    <property type="evidence" value="ECO:0007669"/>
    <property type="project" value="UniProtKB-KW"/>
</dbReference>
<gene>
    <name evidence="10" type="ORF">SAMN05444401_1212</name>
</gene>
<evidence type="ECO:0000256" key="8">
    <source>
        <dbReference type="ARBA" id="ARBA00022801"/>
    </source>
</evidence>